<keyword evidence="1" id="KW-0472">Membrane</keyword>
<keyword evidence="1" id="KW-0812">Transmembrane</keyword>
<proteinExistence type="predicted"/>
<accession>A0A6U2WYW9</accession>
<evidence type="ECO:0000313" key="3">
    <source>
        <dbReference type="EMBL" id="CAE2290695.1"/>
    </source>
</evidence>
<sequence length="310" mass="34847">MTFVGSSGQPSNTVPVAFFLVFFLLFGRWVLRQLAMVERGRKRSRETQQQNSGRSRFCEYCQAPHGGVFVTVPLNHEEAWRKAIERGAGFTFCGARLEKWNDRVGKRNGRVGRSHLVSVDGDGCGYSVDNPSFYVKIGGKIGEAMVVDESLRSGCQRISSPAKKRLRRTSREKERDEIEQRLEANAELLGIKGKVSLEKMIEWLNSQGEEEEVQEKPPPSSPLQINTQKVHNGLRYTQSVRKFTKGAIARGVSQRAIPDLIELVFNCFELKGGECGGESIATPNSETVKRIVKEVVLRVNLRNIDDEFNN</sequence>
<gene>
    <name evidence="2" type="ORF">NAES01612_LOCUS5264</name>
    <name evidence="3" type="ORF">NAES01612_LOCUS5265</name>
</gene>
<evidence type="ECO:0000313" key="2">
    <source>
        <dbReference type="EMBL" id="CAE2290688.1"/>
    </source>
</evidence>
<organism evidence="3">
    <name type="scientific">Paramoeba aestuarina</name>
    <dbReference type="NCBI Taxonomy" id="180227"/>
    <lineage>
        <taxon>Eukaryota</taxon>
        <taxon>Amoebozoa</taxon>
        <taxon>Discosea</taxon>
        <taxon>Flabellinia</taxon>
        <taxon>Dactylopodida</taxon>
        <taxon>Paramoebidae</taxon>
        <taxon>Paramoeba</taxon>
    </lineage>
</organism>
<dbReference type="AlphaFoldDB" id="A0A6U2WYW9"/>
<feature type="transmembrane region" description="Helical" evidence="1">
    <location>
        <begin position="12"/>
        <end position="31"/>
    </location>
</feature>
<reference evidence="3" key="1">
    <citation type="submission" date="2021-01" db="EMBL/GenBank/DDBJ databases">
        <authorList>
            <person name="Corre E."/>
            <person name="Pelletier E."/>
            <person name="Niang G."/>
            <person name="Scheremetjew M."/>
            <person name="Finn R."/>
            <person name="Kale V."/>
            <person name="Holt S."/>
            <person name="Cochrane G."/>
            <person name="Meng A."/>
            <person name="Brown T."/>
            <person name="Cohen L."/>
        </authorList>
    </citation>
    <scope>NUCLEOTIDE SEQUENCE</scope>
    <source>
        <strain evidence="3">SoJaBio B1-5/56/2</strain>
    </source>
</reference>
<dbReference type="EMBL" id="HBKR01007972">
    <property type="protein sequence ID" value="CAE2290688.1"/>
    <property type="molecule type" value="Transcribed_RNA"/>
</dbReference>
<name>A0A6U2WYW9_9EUKA</name>
<protein>
    <submittedName>
        <fullName evidence="3">Uncharacterized protein</fullName>
    </submittedName>
</protein>
<dbReference type="EMBL" id="HBKR01007973">
    <property type="protein sequence ID" value="CAE2290695.1"/>
    <property type="molecule type" value="Transcribed_RNA"/>
</dbReference>
<keyword evidence="1" id="KW-1133">Transmembrane helix</keyword>
<evidence type="ECO:0000256" key="1">
    <source>
        <dbReference type="SAM" id="Phobius"/>
    </source>
</evidence>